<dbReference type="STRING" id="216903.SAMN05444371_0622"/>
<dbReference type="Proteomes" id="UP000184498">
    <property type="component" value="Unassembled WGS sequence"/>
</dbReference>
<sequence>MSITFSKSREEMNVGYIHAYLTKSYWNEGISLEKVKKCIDNSLNFGMFQDGKQIGYARVLTDFVQFSYLMDVFIEPKLQGRGYGKMLMEHIFEDEDISQLPGMLLATKDAHSLYEKFGFKRFSEENKNRFMIFKRNETK</sequence>
<dbReference type="EMBL" id="FRAM01000001">
    <property type="protein sequence ID" value="SHJ98782.1"/>
    <property type="molecule type" value="Genomic_DNA"/>
</dbReference>
<reference evidence="3" key="1">
    <citation type="submission" date="2016-11" db="EMBL/GenBank/DDBJ databases">
        <authorList>
            <person name="Varghese N."/>
            <person name="Submissions S."/>
        </authorList>
    </citation>
    <scope>NUCLEOTIDE SEQUENCE [LARGE SCALE GENOMIC DNA]</scope>
    <source>
        <strain evidence="3">DSM 18016</strain>
    </source>
</reference>
<dbReference type="AlphaFoldDB" id="A0A1M6NT63"/>
<dbReference type="PROSITE" id="PS51186">
    <property type="entry name" value="GNAT"/>
    <property type="match status" value="1"/>
</dbReference>
<dbReference type="OrthoDB" id="3216107at2"/>
<keyword evidence="2" id="KW-0808">Transferase</keyword>
<feature type="domain" description="N-acetyltransferase" evidence="1">
    <location>
        <begin position="3"/>
        <end position="136"/>
    </location>
</feature>
<dbReference type="PANTHER" id="PTHR43233">
    <property type="entry name" value="FAMILY N-ACETYLTRANSFERASE, PUTATIVE (AFU_ORTHOLOGUE AFUA_6G03350)-RELATED"/>
    <property type="match status" value="1"/>
</dbReference>
<dbReference type="Pfam" id="PF13508">
    <property type="entry name" value="Acetyltransf_7"/>
    <property type="match status" value="1"/>
</dbReference>
<dbReference type="InterPro" id="IPR053144">
    <property type="entry name" value="Acetyltransferase_Butenolide"/>
</dbReference>
<dbReference type="PANTHER" id="PTHR43233:SF1">
    <property type="entry name" value="FAMILY N-ACETYLTRANSFERASE, PUTATIVE (AFU_ORTHOLOGUE AFUA_6G03350)-RELATED"/>
    <property type="match status" value="1"/>
</dbReference>
<gene>
    <name evidence="2" type="ORF">SAMN05444371_0622</name>
</gene>
<dbReference type="RefSeq" id="WP_072996367.1">
    <property type="nucleotide sequence ID" value="NZ_FRAM01000001.1"/>
</dbReference>
<evidence type="ECO:0000313" key="3">
    <source>
        <dbReference type="Proteomes" id="UP000184498"/>
    </source>
</evidence>
<protein>
    <submittedName>
        <fullName evidence="2">Acetyltransferase (GNAT) domain-containing protein</fullName>
    </submittedName>
</protein>
<dbReference type="GO" id="GO:0016747">
    <property type="term" value="F:acyltransferase activity, transferring groups other than amino-acyl groups"/>
    <property type="evidence" value="ECO:0007669"/>
    <property type="project" value="InterPro"/>
</dbReference>
<evidence type="ECO:0000259" key="1">
    <source>
        <dbReference type="PROSITE" id="PS51186"/>
    </source>
</evidence>
<organism evidence="2 3">
    <name type="scientific">Epilithonimonas mollis</name>
    <dbReference type="NCBI Taxonomy" id="216903"/>
    <lineage>
        <taxon>Bacteria</taxon>
        <taxon>Pseudomonadati</taxon>
        <taxon>Bacteroidota</taxon>
        <taxon>Flavobacteriia</taxon>
        <taxon>Flavobacteriales</taxon>
        <taxon>Weeksellaceae</taxon>
        <taxon>Chryseobacterium group</taxon>
        <taxon>Epilithonimonas</taxon>
    </lineage>
</organism>
<proteinExistence type="predicted"/>
<name>A0A1M6NT63_9FLAO</name>
<dbReference type="Gene3D" id="3.40.630.30">
    <property type="match status" value="1"/>
</dbReference>
<keyword evidence="3" id="KW-1185">Reference proteome</keyword>
<dbReference type="SUPFAM" id="SSF55729">
    <property type="entry name" value="Acyl-CoA N-acyltransferases (Nat)"/>
    <property type="match status" value="1"/>
</dbReference>
<dbReference type="CDD" id="cd04301">
    <property type="entry name" value="NAT_SF"/>
    <property type="match status" value="1"/>
</dbReference>
<dbReference type="InterPro" id="IPR000182">
    <property type="entry name" value="GNAT_dom"/>
</dbReference>
<accession>A0A1M6NT63</accession>
<dbReference type="InterPro" id="IPR016181">
    <property type="entry name" value="Acyl_CoA_acyltransferase"/>
</dbReference>
<evidence type="ECO:0000313" key="2">
    <source>
        <dbReference type="EMBL" id="SHJ98782.1"/>
    </source>
</evidence>